<keyword evidence="2" id="KW-0812">Transmembrane</keyword>
<proteinExistence type="predicted"/>
<feature type="compositionally biased region" description="Low complexity" evidence="1">
    <location>
        <begin position="208"/>
        <end position="218"/>
    </location>
</feature>
<feature type="chain" id="PRO_5011982629" evidence="3">
    <location>
        <begin position="30"/>
        <end position="254"/>
    </location>
</feature>
<dbReference type="Pfam" id="PF07987">
    <property type="entry name" value="DUF1775"/>
    <property type="match status" value="1"/>
</dbReference>
<dbReference type="Gene3D" id="2.60.40.2230">
    <property type="entry name" value="Uncharacterised protein YcnI-like PF07987, DUF1775"/>
    <property type="match status" value="1"/>
</dbReference>
<dbReference type="RefSeq" id="WP_075124765.1">
    <property type="nucleotide sequence ID" value="NZ_MSIE01000008.1"/>
</dbReference>
<feature type="transmembrane region" description="Helical" evidence="2">
    <location>
        <begin position="223"/>
        <end position="244"/>
    </location>
</feature>
<evidence type="ECO:0000256" key="1">
    <source>
        <dbReference type="SAM" id="MobiDB-lite"/>
    </source>
</evidence>
<comment type="caution">
    <text evidence="5">The sequence shown here is derived from an EMBL/GenBank/DDBJ whole genome shotgun (WGS) entry which is preliminary data.</text>
</comment>
<keyword evidence="2" id="KW-1133">Transmembrane helix</keyword>
<protein>
    <submittedName>
        <fullName evidence="5">Nuclear export factor GLE1</fullName>
    </submittedName>
</protein>
<evidence type="ECO:0000256" key="2">
    <source>
        <dbReference type="SAM" id="Phobius"/>
    </source>
</evidence>
<dbReference type="InterPro" id="IPR038507">
    <property type="entry name" value="YcnI-like_sf"/>
</dbReference>
<sequence>MSTNGFRRAGVLAAATGAIVLLSSGVASAHVTARIIGESAEQGSYSKITFRVPNEDDAAGTVKLEIKLPADAPMSSVRTSPMAGWTAKITKAKLAEPIESHGTEITEAASTVTWTAKPGTRIGPGEFAEFALSAGPLPKVDQLVIPAIQTYDNNKVVAWEEPPVEGGEEPEHPAPVIKLAPAAEEDEDGAAAPAGNEQSGDGGDDAANDTAAASSASDDTARWLGGAGLVVGALGLGFGVGATMRARRAAGGQQ</sequence>
<evidence type="ECO:0000259" key="4">
    <source>
        <dbReference type="Pfam" id="PF07987"/>
    </source>
</evidence>
<dbReference type="Proteomes" id="UP000185596">
    <property type="component" value="Unassembled WGS sequence"/>
</dbReference>
<dbReference type="OrthoDB" id="9810871at2"/>
<dbReference type="InterPro" id="IPR012533">
    <property type="entry name" value="YcnI-copper_dom"/>
</dbReference>
<feature type="domain" description="YncI copper-binding" evidence="4">
    <location>
        <begin position="30"/>
        <end position="179"/>
    </location>
</feature>
<name>A0A1Q8CVF5_9PSEU</name>
<evidence type="ECO:0000313" key="5">
    <source>
        <dbReference type="EMBL" id="OLF18331.1"/>
    </source>
</evidence>
<dbReference type="STRING" id="1912961.BU204_07255"/>
<dbReference type="CDD" id="cd08545">
    <property type="entry name" value="YcnI_like"/>
    <property type="match status" value="1"/>
</dbReference>
<evidence type="ECO:0000313" key="6">
    <source>
        <dbReference type="Proteomes" id="UP000185596"/>
    </source>
</evidence>
<evidence type="ECO:0000256" key="3">
    <source>
        <dbReference type="SAM" id="SignalP"/>
    </source>
</evidence>
<organism evidence="5 6">
    <name type="scientific">Actinophytocola xanthii</name>
    <dbReference type="NCBI Taxonomy" id="1912961"/>
    <lineage>
        <taxon>Bacteria</taxon>
        <taxon>Bacillati</taxon>
        <taxon>Actinomycetota</taxon>
        <taxon>Actinomycetes</taxon>
        <taxon>Pseudonocardiales</taxon>
        <taxon>Pseudonocardiaceae</taxon>
    </lineage>
</organism>
<gene>
    <name evidence="5" type="ORF">BU204_07255</name>
</gene>
<keyword evidence="6" id="KW-1185">Reference proteome</keyword>
<reference evidence="5 6" key="1">
    <citation type="submission" date="2016-12" db="EMBL/GenBank/DDBJ databases">
        <title>The draft genome sequence of Actinophytocola sp. 11-183.</title>
        <authorList>
            <person name="Wang W."/>
            <person name="Yuan L."/>
        </authorList>
    </citation>
    <scope>NUCLEOTIDE SEQUENCE [LARGE SCALE GENOMIC DNA]</scope>
    <source>
        <strain evidence="5 6">11-183</strain>
    </source>
</reference>
<feature type="region of interest" description="Disordered" evidence="1">
    <location>
        <begin position="184"/>
        <end position="218"/>
    </location>
</feature>
<feature type="signal peptide" evidence="3">
    <location>
        <begin position="1"/>
        <end position="29"/>
    </location>
</feature>
<accession>A0A1Q8CVF5</accession>
<dbReference type="EMBL" id="MSIE01000008">
    <property type="protein sequence ID" value="OLF18331.1"/>
    <property type="molecule type" value="Genomic_DNA"/>
</dbReference>
<keyword evidence="3" id="KW-0732">Signal</keyword>
<keyword evidence="2" id="KW-0472">Membrane</keyword>
<dbReference type="AlphaFoldDB" id="A0A1Q8CVF5"/>